<comment type="caution">
    <text evidence="2">The sequence shown here is derived from an EMBL/GenBank/DDBJ whole genome shotgun (WGS) entry which is preliminary data.</text>
</comment>
<dbReference type="EMBL" id="MLJW01000397">
    <property type="protein sequence ID" value="OIQ87912.1"/>
    <property type="molecule type" value="Genomic_DNA"/>
</dbReference>
<accession>A0A1J5QWJ7</accession>
<evidence type="ECO:0000256" key="1">
    <source>
        <dbReference type="SAM" id="Phobius"/>
    </source>
</evidence>
<evidence type="ECO:0000313" key="2">
    <source>
        <dbReference type="EMBL" id="OIQ87912.1"/>
    </source>
</evidence>
<dbReference type="InterPro" id="IPR011009">
    <property type="entry name" value="Kinase-like_dom_sf"/>
</dbReference>
<dbReference type="Gene3D" id="1.10.510.10">
    <property type="entry name" value="Transferase(Phosphotransferase) domain 1"/>
    <property type="match status" value="1"/>
</dbReference>
<dbReference type="SUPFAM" id="SSF56112">
    <property type="entry name" value="Protein kinase-like (PK-like)"/>
    <property type="match status" value="1"/>
</dbReference>
<name>A0A1J5QWJ7_9ZZZZ</name>
<reference evidence="2" key="1">
    <citation type="submission" date="2016-10" db="EMBL/GenBank/DDBJ databases">
        <title>Sequence of Gallionella enrichment culture.</title>
        <authorList>
            <person name="Poehlein A."/>
            <person name="Muehling M."/>
            <person name="Daniel R."/>
        </authorList>
    </citation>
    <scope>NUCLEOTIDE SEQUENCE</scope>
</reference>
<keyword evidence="1" id="KW-0472">Membrane</keyword>
<feature type="transmembrane region" description="Helical" evidence="1">
    <location>
        <begin position="650"/>
        <end position="672"/>
    </location>
</feature>
<gene>
    <name evidence="2" type="ORF">GALL_302070</name>
</gene>
<protein>
    <recommendedName>
        <fullName evidence="3">Protein kinase domain-containing protein</fullName>
    </recommendedName>
</protein>
<organism evidence="2">
    <name type="scientific">mine drainage metagenome</name>
    <dbReference type="NCBI Taxonomy" id="410659"/>
    <lineage>
        <taxon>unclassified sequences</taxon>
        <taxon>metagenomes</taxon>
        <taxon>ecological metagenomes</taxon>
    </lineage>
</organism>
<proteinExistence type="predicted"/>
<keyword evidence="1" id="KW-0812">Transmembrane</keyword>
<dbReference type="AlphaFoldDB" id="A0A1J5QWJ7"/>
<keyword evidence="1" id="KW-1133">Transmembrane helix</keyword>
<evidence type="ECO:0008006" key="3">
    <source>
        <dbReference type="Google" id="ProtNLM"/>
    </source>
</evidence>
<sequence>MANEELKGNGPAVTLRERYQIYPGSPLPGYSGPTSQAFYAEDRRDPKRAYFALIVRPGFPPRTNLLRALKGVECPGLMTMAEWGVVDWPPANRKVMAVVYERPLGERVMESLSATFRRIDEGEAVRKVVTPLTEALKKLRALGITHRGIRPTNMFWATPERDRIVLGDGATTPPGYDQPAALEALESAQCHPAGRGNGSFADDAYALGASLSILLQGRALFVRQDDAAILRAKMLNGSYSALVGDARMPVQMIEVLRGLMGDDAQQRWHVEALELWVAGRRLTPLVNRNEKRAARAFSFNGGDYNTARELAVAMAGNYEQAAQIILDGRLELWLRRSLDMAEKAGVVNDTMHVAVAGTMDRKYAFDYMVAKVCMLLDPLAPIRYKGLGVMPDGLGPLLAVTMVEGGDINLIAECILRSLSKAWVETRESYNPENSIMESAFNQQKVHLERQSIGSGPERLLYEMNPSMPCISQYTVDDYVVDIRDLLPALNAAAAKNAGKGWPIDRHVAAFVAARVSFDIERPFFDLADGNPLRSILAMLNILALLQWRLGQGGLAPLAGWVAGMLAPAITSFHNREIRKELEREVPRLAREGNLVEMARLLDSPEARQQDIKGFEEARQVWAERQRLIKDIEAGHVGTDEEGVKTARQIAALISVTIAFITTVLLLIARIFNG</sequence>